<evidence type="ECO:0000313" key="1">
    <source>
        <dbReference type="Proteomes" id="UP000095286"/>
    </source>
</evidence>
<dbReference type="Proteomes" id="UP000095286">
    <property type="component" value="Unplaced"/>
</dbReference>
<organism evidence="1 2">
    <name type="scientific">Rhabditophanes sp. KR3021</name>
    <dbReference type="NCBI Taxonomy" id="114890"/>
    <lineage>
        <taxon>Eukaryota</taxon>
        <taxon>Metazoa</taxon>
        <taxon>Ecdysozoa</taxon>
        <taxon>Nematoda</taxon>
        <taxon>Chromadorea</taxon>
        <taxon>Rhabditida</taxon>
        <taxon>Tylenchina</taxon>
        <taxon>Panagrolaimomorpha</taxon>
        <taxon>Strongyloidoidea</taxon>
        <taxon>Alloionematidae</taxon>
        <taxon>Rhabditophanes</taxon>
    </lineage>
</organism>
<proteinExistence type="predicted"/>
<dbReference type="WBParaSite" id="RSKR_0000999800.1">
    <property type="protein sequence ID" value="RSKR_0000999800.1"/>
    <property type="gene ID" value="RSKR_0000999800"/>
</dbReference>
<name>A0AC35UDB2_9BILA</name>
<reference evidence="2" key="1">
    <citation type="submission" date="2016-11" db="UniProtKB">
        <authorList>
            <consortium name="WormBaseParasite"/>
        </authorList>
    </citation>
    <scope>IDENTIFICATION</scope>
    <source>
        <strain evidence="2">KR3021</strain>
    </source>
</reference>
<accession>A0AC35UDB2</accession>
<protein>
    <submittedName>
        <fullName evidence="2">DUF866-domain-containing protein</fullName>
    </submittedName>
</protein>
<evidence type="ECO:0000313" key="2">
    <source>
        <dbReference type="WBParaSite" id="RSKR_0000999800.1"/>
    </source>
</evidence>
<sequence>MPFFTLQIKANLTNIESLSPDCNESFRWQIKTSCSNCRQQDDQWKYIVFEDIEEGPKGRSECHLIEKCSLCGRQNTLEIIPNSFGKYSSEKNGQFQDMLQLDCRGMEPVAFDFRNNWVAVGEGSNTKFEDVDLSSDIWCDYDEKSGESVEIGEYEARFVVSKKK</sequence>